<dbReference type="GO" id="GO:0022857">
    <property type="term" value="F:transmembrane transporter activity"/>
    <property type="evidence" value="ECO:0007669"/>
    <property type="project" value="UniProtKB-UniRule"/>
</dbReference>
<sequence length="650" mass="69540">MTMTESQSIRTPLVRRVLMLVAILATLASIYQIFNLGFYAGFSMFGVQYIYLLLTMLLPVVFLAIPASLGERTKRVPWYDWGLAVVSLGCCAFFTFNSINAVNQGWEFSAPEYVVWMSYLMWALTLEATRRCGGWAIFVVVLLMSAFPLYAQILPDSMAAMSTPISYVAIYHALSAESILGIPAQAFGKLVIGFLLFGTALQRTGGGKFFIDLAFSMLGKVRGGPAKVSIFSSGLMGSMSGSVITNVLSTGPLSIPAMRKVGFTKTYAAGVETCASTGGVLMPPVMGAAAFIMATFLEIPYGQIALAAAIPSALYFFGLFVQIDFYSARNNLKGLEEEELPSFIETFKAGWHYLFVFALLVFMLLHLNREAAAPFYATALLIALNQLRANNRWSLADLKDFVETSGLRLAELLGLMAGIGMIMGGLAITGLSGTIATDLLYMAGGDPLILLLMGALTSFILGIGMPITAAYIFLAIALAPALVDAGLSPLAVHMFILYWGMLSFITPPVAVGAFTAAKVAGSNPMKTGFMSMHLGSIIYFIPFFFVLEPALLLQGSALEIIKAILSAVIGIFLVAGGLQGYLPKLGNFSRSGALQWPVRTLFIAGGLLIALPHNPLIDIGEITLLVGALGCILAATLLSLLRRRPCSVAG</sequence>
<dbReference type="Proteomes" id="UP000526892">
    <property type="component" value="Unassembled WGS sequence"/>
</dbReference>
<keyword evidence="1" id="KW-0813">Transport</keyword>
<keyword evidence="5" id="KW-1185">Reference proteome</keyword>
<feature type="transmembrane region" description="Helical" evidence="2">
    <location>
        <begin position="133"/>
        <end position="151"/>
    </location>
</feature>
<comment type="function">
    <text evidence="1">Part of the tripartite ATP-independent periplasmic (TRAP) transport system.</text>
</comment>
<feature type="transmembrane region" description="Helical" evidence="2">
    <location>
        <begin position="108"/>
        <end position="126"/>
    </location>
</feature>
<feature type="transmembrane region" description="Helical" evidence="2">
    <location>
        <begin position="226"/>
        <end position="248"/>
    </location>
</feature>
<evidence type="ECO:0000313" key="5">
    <source>
        <dbReference type="Proteomes" id="UP000526892"/>
    </source>
</evidence>
<evidence type="ECO:0000313" key="4">
    <source>
        <dbReference type="EMBL" id="NYS76466.1"/>
    </source>
</evidence>
<feature type="transmembrane region" description="Helical" evidence="2">
    <location>
        <begin position="496"/>
        <end position="517"/>
    </location>
</feature>
<feature type="transmembrane region" description="Helical" evidence="2">
    <location>
        <begin position="349"/>
        <end position="367"/>
    </location>
</feature>
<accession>A0A7Z0LQ09</accession>
<reference evidence="4 5" key="1">
    <citation type="journal article" date="2003" name="Extremophiles">
        <title>Halomonas glaciei sp. nov. isolated from fast ice of Adelie Land, Antarctica.</title>
        <authorList>
            <person name="Reddy G.S."/>
            <person name="Raghavan P.U."/>
            <person name="Sarita N.B."/>
            <person name="Prakash J.S."/>
            <person name="Nagesh N."/>
            <person name="Delille D."/>
            <person name="Shivaji S."/>
        </authorList>
    </citation>
    <scope>NUCLEOTIDE SEQUENCE [LARGE SCALE GENOMIC DNA]</scope>
    <source>
        <strain evidence="4 5">DD39</strain>
    </source>
</reference>
<feature type="transmembrane region" description="Helical" evidence="2">
    <location>
        <begin position="619"/>
        <end position="641"/>
    </location>
</feature>
<feature type="transmembrane region" description="Helical" evidence="2">
    <location>
        <begin position="412"/>
        <end position="433"/>
    </location>
</feature>
<feature type="domain" description="TRAP C4-dicarboxylate transport system permease DctM subunit" evidence="3">
    <location>
        <begin position="120"/>
        <end position="557"/>
    </location>
</feature>
<keyword evidence="1" id="KW-1003">Cell membrane</keyword>
<feature type="transmembrane region" description="Helical" evidence="2">
    <location>
        <begin position="439"/>
        <end position="463"/>
    </location>
</feature>
<comment type="subcellular location">
    <subcellularLocation>
        <location evidence="1">Cell inner membrane</location>
        <topology evidence="1">Multi-pass membrane protein</topology>
    </subcellularLocation>
</comment>
<evidence type="ECO:0000256" key="1">
    <source>
        <dbReference type="RuleBase" id="RU369079"/>
    </source>
</evidence>
<feature type="transmembrane region" description="Helical" evidence="2">
    <location>
        <begin position="304"/>
        <end position="328"/>
    </location>
</feature>
<gene>
    <name evidence="4" type="ORF">HZS80_01780</name>
</gene>
<evidence type="ECO:0000259" key="3">
    <source>
        <dbReference type="Pfam" id="PF06808"/>
    </source>
</evidence>
<keyword evidence="2" id="KW-0472">Membrane</keyword>
<dbReference type="InterPro" id="IPR010656">
    <property type="entry name" value="DctM"/>
</dbReference>
<feature type="transmembrane region" description="Helical" evidence="2">
    <location>
        <begin position="20"/>
        <end position="42"/>
    </location>
</feature>
<organism evidence="4 5">
    <name type="scientific">Vreelandella glaciei</name>
    <dbReference type="NCBI Taxonomy" id="186761"/>
    <lineage>
        <taxon>Bacteria</taxon>
        <taxon>Pseudomonadati</taxon>
        <taxon>Pseudomonadota</taxon>
        <taxon>Gammaproteobacteria</taxon>
        <taxon>Oceanospirillales</taxon>
        <taxon>Halomonadaceae</taxon>
        <taxon>Vreelandella</taxon>
    </lineage>
</organism>
<feature type="transmembrane region" description="Helical" evidence="2">
    <location>
        <begin position="560"/>
        <end position="582"/>
    </location>
</feature>
<dbReference type="Pfam" id="PF06808">
    <property type="entry name" value="DctM"/>
    <property type="match status" value="1"/>
</dbReference>
<keyword evidence="2" id="KW-1133">Transmembrane helix</keyword>
<dbReference type="PANTHER" id="PTHR43849">
    <property type="entry name" value="BLL3936 PROTEIN"/>
    <property type="match status" value="1"/>
</dbReference>
<name>A0A7Z0LQ09_9GAMM</name>
<dbReference type="GO" id="GO:0005886">
    <property type="term" value="C:plasma membrane"/>
    <property type="evidence" value="ECO:0007669"/>
    <property type="project" value="UniProtKB-SubCell"/>
</dbReference>
<dbReference type="InterPro" id="IPR011853">
    <property type="entry name" value="TRAP_DctM-Dct_fused"/>
</dbReference>
<proteinExistence type="predicted"/>
<dbReference type="NCBIfam" id="TIGR02123">
    <property type="entry name" value="TRAP_fused"/>
    <property type="match status" value="1"/>
</dbReference>
<feature type="transmembrane region" description="Helical" evidence="2">
    <location>
        <begin position="48"/>
        <end position="69"/>
    </location>
</feature>
<feature type="transmembrane region" description="Helical" evidence="2">
    <location>
        <begin position="269"/>
        <end position="292"/>
    </location>
</feature>
<keyword evidence="1" id="KW-0997">Cell inner membrane</keyword>
<feature type="transmembrane region" description="Helical" evidence="2">
    <location>
        <begin position="529"/>
        <end position="548"/>
    </location>
</feature>
<protein>
    <submittedName>
        <fullName evidence="4">TRAP transporter fused permease subunit</fullName>
    </submittedName>
</protein>
<dbReference type="AlphaFoldDB" id="A0A7Z0LQ09"/>
<dbReference type="EMBL" id="JACCDE010000002">
    <property type="protein sequence ID" value="NYS76466.1"/>
    <property type="molecule type" value="Genomic_DNA"/>
</dbReference>
<evidence type="ECO:0000256" key="2">
    <source>
        <dbReference type="SAM" id="Phobius"/>
    </source>
</evidence>
<comment type="caution">
    <text evidence="4">The sequence shown here is derived from an EMBL/GenBank/DDBJ whole genome shotgun (WGS) entry which is preliminary data.</text>
</comment>
<dbReference type="PANTHER" id="PTHR43849:SF2">
    <property type="entry name" value="BLL3936 PROTEIN"/>
    <property type="match status" value="1"/>
</dbReference>
<keyword evidence="2" id="KW-0812">Transmembrane</keyword>
<feature type="transmembrane region" description="Helical" evidence="2">
    <location>
        <begin position="186"/>
        <end position="206"/>
    </location>
</feature>
<feature type="transmembrane region" description="Helical" evidence="2">
    <location>
        <begin position="81"/>
        <end position="102"/>
    </location>
</feature>